<dbReference type="PANTHER" id="PTHR34473:SF3">
    <property type="entry name" value="TRANSMEMBRANE PROTEIN-RELATED"/>
    <property type="match status" value="1"/>
</dbReference>
<gene>
    <name evidence="3" type="ORF">SYV04_06760</name>
</gene>
<feature type="domain" description="YdbS-like PH" evidence="2">
    <location>
        <begin position="73"/>
        <end position="152"/>
    </location>
</feature>
<evidence type="ECO:0000313" key="3">
    <source>
        <dbReference type="EMBL" id="MDY7226076.1"/>
    </source>
</evidence>
<evidence type="ECO:0000313" key="4">
    <source>
        <dbReference type="Proteomes" id="UP001291309"/>
    </source>
</evidence>
<keyword evidence="1" id="KW-0812">Transmembrane</keyword>
<accession>A0ABU5GYC8</accession>
<feature type="transmembrane region" description="Helical" evidence="1">
    <location>
        <begin position="49"/>
        <end position="68"/>
    </location>
</feature>
<keyword evidence="4" id="KW-1185">Reference proteome</keyword>
<proteinExistence type="predicted"/>
<dbReference type="Pfam" id="PF03703">
    <property type="entry name" value="bPH_2"/>
    <property type="match status" value="1"/>
</dbReference>
<dbReference type="Proteomes" id="UP001291309">
    <property type="component" value="Unassembled WGS sequence"/>
</dbReference>
<protein>
    <submittedName>
        <fullName evidence="3">PH domain-containing protein</fullName>
    </submittedName>
</protein>
<keyword evidence="1" id="KW-0472">Membrane</keyword>
<sequence>MSEALPPIERLTPGALTLFRLEGLIRAGLYGLPVAGLALAMLVAEHLLWALLALCLAVVLALLLCLWYPSRAWRSWGYAVREHDLLITGGVLIHQVVSIPAGRIQHVDIQQGPIERALGLARVRVYTASGGGADGVIPGLALETADALRERLVRREAEDVV</sequence>
<evidence type="ECO:0000256" key="1">
    <source>
        <dbReference type="SAM" id="Phobius"/>
    </source>
</evidence>
<dbReference type="RefSeq" id="WP_321544797.1">
    <property type="nucleotide sequence ID" value="NZ_JAXIVS010000002.1"/>
</dbReference>
<comment type="caution">
    <text evidence="3">The sequence shown here is derived from an EMBL/GenBank/DDBJ whole genome shotgun (WGS) entry which is preliminary data.</text>
</comment>
<dbReference type="PANTHER" id="PTHR34473">
    <property type="entry name" value="UPF0699 TRANSMEMBRANE PROTEIN YDBS"/>
    <property type="match status" value="1"/>
</dbReference>
<name>A0ABU5GYC8_9BACT</name>
<evidence type="ECO:0000259" key="2">
    <source>
        <dbReference type="Pfam" id="PF03703"/>
    </source>
</evidence>
<keyword evidence="1" id="KW-1133">Transmembrane helix</keyword>
<organism evidence="3 4">
    <name type="scientific">Hyalangium rubrum</name>
    <dbReference type="NCBI Taxonomy" id="3103134"/>
    <lineage>
        <taxon>Bacteria</taxon>
        <taxon>Pseudomonadati</taxon>
        <taxon>Myxococcota</taxon>
        <taxon>Myxococcia</taxon>
        <taxon>Myxococcales</taxon>
        <taxon>Cystobacterineae</taxon>
        <taxon>Archangiaceae</taxon>
        <taxon>Hyalangium</taxon>
    </lineage>
</organism>
<reference evidence="3 4" key="1">
    <citation type="submission" date="2023-12" db="EMBL/GenBank/DDBJ databases">
        <title>the genome sequence of Hyalangium sp. s54d21.</title>
        <authorList>
            <person name="Zhang X."/>
        </authorList>
    </citation>
    <scope>NUCLEOTIDE SEQUENCE [LARGE SCALE GENOMIC DNA]</scope>
    <source>
        <strain evidence="4">s54d21</strain>
    </source>
</reference>
<dbReference type="EMBL" id="JAXIVS010000002">
    <property type="protein sequence ID" value="MDY7226076.1"/>
    <property type="molecule type" value="Genomic_DNA"/>
</dbReference>
<dbReference type="InterPro" id="IPR005182">
    <property type="entry name" value="YdbS-like_PH"/>
</dbReference>
<feature type="transmembrane region" description="Helical" evidence="1">
    <location>
        <begin position="24"/>
        <end position="43"/>
    </location>
</feature>